<dbReference type="AlphaFoldDB" id="A0A9Q1GUR9"/>
<gene>
    <name evidence="2" type="ORF">Cgig2_015727</name>
</gene>
<evidence type="ECO:0000256" key="1">
    <source>
        <dbReference type="SAM" id="MobiDB-lite"/>
    </source>
</evidence>
<evidence type="ECO:0000313" key="2">
    <source>
        <dbReference type="EMBL" id="KAJ8425909.1"/>
    </source>
</evidence>
<protein>
    <submittedName>
        <fullName evidence="2">Uncharacterized protein</fullName>
    </submittedName>
</protein>
<feature type="region of interest" description="Disordered" evidence="1">
    <location>
        <begin position="117"/>
        <end position="139"/>
    </location>
</feature>
<proteinExistence type="predicted"/>
<comment type="caution">
    <text evidence="2">The sequence shown here is derived from an EMBL/GenBank/DDBJ whole genome shotgun (WGS) entry which is preliminary data.</text>
</comment>
<reference evidence="2" key="1">
    <citation type="submission" date="2022-04" db="EMBL/GenBank/DDBJ databases">
        <title>Carnegiea gigantea Genome sequencing and assembly v2.</title>
        <authorList>
            <person name="Copetti D."/>
            <person name="Sanderson M.J."/>
            <person name="Burquez A."/>
            <person name="Wojciechowski M.F."/>
        </authorList>
    </citation>
    <scope>NUCLEOTIDE SEQUENCE</scope>
    <source>
        <strain evidence="2">SGP5-SGP5p</strain>
        <tissue evidence="2">Aerial part</tissue>
    </source>
</reference>
<dbReference type="OrthoDB" id="1844242at2759"/>
<sequence>MSNHLRLAVIKGREGMGVVMRKDIVKWNREGERIELKLAVTYQKMGCIATVECYSVLLGEYSVELTNNRKLSATQKVTYNQLVHLMETHDMGKVNKKTGVVVSRKELDDDYNRCILSPNNGRHPGRPPSKRIESKPRTRKCAGAQNVAKLDIQGAHVAILEQISMQHTKVLQSTSGPRIKAVPLMYQEIHQRLEDEVVDGDEH</sequence>
<dbReference type="EMBL" id="JAKOGI010001383">
    <property type="protein sequence ID" value="KAJ8425909.1"/>
    <property type="molecule type" value="Genomic_DNA"/>
</dbReference>
<name>A0A9Q1GUR9_9CARY</name>
<accession>A0A9Q1GUR9</accession>
<organism evidence="2 3">
    <name type="scientific">Carnegiea gigantea</name>
    <dbReference type="NCBI Taxonomy" id="171969"/>
    <lineage>
        <taxon>Eukaryota</taxon>
        <taxon>Viridiplantae</taxon>
        <taxon>Streptophyta</taxon>
        <taxon>Embryophyta</taxon>
        <taxon>Tracheophyta</taxon>
        <taxon>Spermatophyta</taxon>
        <taxon>Magnoliopsida</taxon>
        <taxon>eudicotyledons</taxon>
        <taxon>Gunneridae</taxon>
        <taxon>Pentapetalae</taxon>
        <taxon>Caryophyllales</taxon>
        <taxon>Cactineae</taxon>
        <taxon>Cactaceae</taxon>
        <taxon>Cactoideae</taxon>
        <taxon>Echinocereeae</taxon>
        <taxon>Carnegiea</taxon>
    </lineage>
</organism>
<evidence type="ECO:0000313" key="3">
    <source>
        <dbReference type="Proteomes" id="UP001153076"/>
    </source>
</evidence>
<dbReference type="Proteomes" id="UP001153076">
    <property type="component" value="Unassembled WGS sequence"/>
</dbReference>
<keyword evidence="3" id="KW-1185">Reference proteome</keyword>